<gene>
    <name evidence="1" type="ORF">VL15_29390</name>
</gene>
<protein>
    <submittedName>
        <fullName evidence="1">Uncharacterized protein</fullName>
    </submittedName>
</protein>
<accession>A0A0J5WML6</accession>
<evidence type="ECO:0000313" key="2">
    <source>
        <dbReference type="Proteomes" id="UP000036338"/>
    </source>
</evidence>
<organism evidence="1 2">
    <name type="scientific">Burkholderia cepacia</name>
    <name type="common">Pseudomonas cepacia</name>
    <dbReference type="NCBI Taxonomy" id="292"/>
    <lineage>
        <taxon>Bacteria</taxon>
        <taxon>Pseudomonadati</taxon>
        <taxon>Pseudomonadota</taxon>
        <taxon>Betaproteobacteria</taxon>
        <taxon>Burkholderiales</taxon>
        <taxon>Burkholderiaceae</taxon>
        <taxon>Burkholderia</taxon>
        <taxon>Burkholderia cepacia complex</taxon>
    </lineage>
</organism>
<dbReference type="Gene3D" id="3.80.10.10">
    <property type="entry name" value="Ribonuclease Inhibitor"/>
    <property type="match status" value="1"/>
</dbReference>
<dbReference type="AlphaFoldDB" id="A0A0J5WML6"/>
<dbReference type="EMBL" id="LDWR01000055">
    <property type="protein sequence ID" value="KML48766.1"/>
    <property type="molecule type" value="Genomic_DNA"/>
</dbReference>
<proteinExistence type="predicted"/>
<name>A0A0J5WML6_BURCE</name>
<dbReference type="PATRIC" id="fig|292.27.peg.6496"/>
<dbReference type="Proteomes" id="UP000036338">
    <property type="component" value="Unassembled WGS sequence"/>
</dbReference>
<reference evidence="1 2" key="1">
    <citation type="submission" date="2015-05" db="EMBL/GenBank/DDBJ databases">
        <title>Draft genome of Burkholderia cepacia LK29.</title>
        <authorList>
            <person name="Chan X.Y."/>
        </authorList>
    </citation>
    <scope>NUCLEOTIDE SEQUENCE [LARGE SCALE GENOMIC DNA]</scope>
    <source>
        <strain evidence="1 2">LK29</strain>
    </source>
</reference>
<sequence>MTHPLDSAGYRLLLDLQRRIHDHCEREGAEDGHDHTDPAEPLWQTDFNHVVVAPMRAGLHVRYFGDAWEKPFDWTLQCLAERDVADLVTDLAFSGPDEGANGTREWDFGPLLDSDARFPMLRSLYVKPTEPADHNLSMIVRRDLIMEEGGEIARFAAKAPFLTELTVPNAPDANFFEVPLPHLNRLRIGGGYDTQQFIDGLAGSDNLPSLGWLDFSESTELHSAWKHARDAGSVTSFDAYERLLKSNAGQRLHTLTLRNTCLDRDELEALRGLHPRLQFMVVQAGRGGYVSHFKDNVFPWRHLIQRDPGDA</sequence>
<comment type="caution">
    <text evidence="1">The sequence shown here is derived from an EMBL/GenBank/DDBJ whole genome shotgun (WGS) entry which is preliminary data.</text>
</comment>
<dbReference type="RefSeq" id="WP_048250198.1">
    <property type="nucleotide sequence ID" value="NZ_LDWR01000055.1"/>
</dbReference>
<dbReference type="InterPro" id="IPR032675">
    <property type="entry name" value="LRR_dom_sf"/>
</dbReference>
<evidence type="ECO:0000313" key="1">
    <source>
        <dbReference type="EMBL" id="KML48766.1"/>
    </source>
</evidence>